<reference evidence="2 3" key="2">
    <citation type="journal article" date="2016" name="Genome Announc.">
        <title>Draft Genome Sequence of Erythromycin- and Oxytetracycline-Sensitive Nocardia seriolae Strain U-1 (NBRC 110359).</title>
        <authorList>
            <person name="Imajoh M."/>
            <person name="Sukeda M."/>
            <person name="Shimizu M."/>
            <person name="Yamane J."/>
            <person name="Ohnishi K."/>
            <person name="Oshima S."/>
        </authorList>
    </citation>
    <scope>NUCLEOTIDE SEQUENCE [LARGE SCALE GENOMIC DNA]</scope>
    <source>
        <strain evidence="2 3">U-1</strain>
    </source>
</reference>
<name>A0ABC9Z152_9NOCA</name>
<dbReference type="SUPFAM" id="SSF82185">
    <property type="entry name" value="Histone H3 K4-specific methyltransferase SET7/9 N-terminal domain"/>
    <property type="match status" value="1"/>
</dbReference>
<evidence type="ECO:0008006" key="4">
    <source>
        <dbReference type="Google" id="ProtNLM"/>
    </source>
</evidence>
<organism evidence="2 3">
    <name type="scientific">Nocardia seriolae</name>
    <dbReference type="NCBI Taxonomy" id="37332"/>
    <lineage>
        <taxon>Bacteria</taxon>
        <taxon>Bacillati</taxon>
        <taxon>Actinomycetota</taxon>
        <taxon>Actinomycetes</taxon>
        <taxon>Mycobacteriales</taxon>
        <taxon>Nocardiaceae</taxon>
        <taxon>Nocardia</taxon>
    </lineage>
</organism>
<reference evidence="3" key="1">
    <citation type="submission" date="2015-07" db="EMBL/GenBank/DDBJ databases">
        <title>Nocardia seriolae U-1 whole genome shotgun sequence.</title>
        <authorList>
            <person name="Imajoh M."/>
            <person name="Fukumoto Y."/>
            <person name="Sukeda M."/>
            <person name="Yamane J."/>
            <person name="Yamasaki K."/>
            <person name="Shimizu M."/>
            <person name="Ohnishi K."/>
            <person name="Oshima S."/>
        </authorList>
    </citation>
    <scope>NUCLEOTIDE SEQUENCE [LARGE SCALE GENOMIC DNA]</scope>
    <source>
        <strain evidence="3">U-1</strain>
    </source>
</reference>
<dbReference type="Gene3D" id="2.20.110.10">
    <property type="entry name" value="Histone H3 K4-specific methyltransferase SET7/9 N-terminal domain"/>
    <property type="match status" value="1"/>
</dbReference>
<accession>A0ABC9Z152</accession>
<evidence type="ECO:0000313" key="2">
    <source>
        <dbReference type="EMBL" id="GAP31251.1"/>
    </source>
</evidence>
<evidence type="ECO:0000313" key="3">
    <source>
        <dbReference type="Proteomes" id="UP000037179"/>
    </source>
</evidence>
<sequence length="122" mass="13841">MGVGGERESMNRIDYSVSRRDIATDDDLRLTYRGEPFTGEAVETIGDQLLFQVFYVDGIPHGPDREWWADGPLKSEGQVDYGVPVGIWRTWHHNGQLASEQEFDEEGDPITTRNWDESGNPV</sequence>
<comment type="caution">
    <text evidence="2">The sequence shown here is derived from an EMBL/GenBank/DDBJ whole genome shotgun (WGS) entry which is preliminary data.</text>
</comment>
<keyword evidence="3" id="KW-1185">Reference proteome</keyword>
<gene>
    <name evidence="2" type="ORF">NSK11_contig00108-0014</name>
</gene>
<proteinExistence type="predicted"/>
<feature type="region of interest" description="Disordered" evidence="1">
    <location>
        <begin position="98"/>
        <end position="122"/>
    </location>
</feature>
<evidence type="ECO:0000256" key="1">
    <source>
        <dbReference type="SAM" id="MobiDB-lite"/>
    </source>
</evidence>
<dbReference type="EMBL" id="BBYQ01000108">
    <property type="protein sequence ID" value="GAP31251.1"/>
    <property type="molecule type" value="Genomic_DNA"/>
</dbReference>
<dbReference type="Proteomes" id="UP000037179">
    <property type="component" value="Unassembled WGS sequence"/>
</dbReference>
<protein>
    <recommendedName>
        <fullName evidence="4">Antitoxin YwqK</fullName>
    </recommendedName>
</protein>
<dbReference type="AlphaFoldDB" id="A0ABC9Z152"/>